<dbReference type="Gene3D" id="3.40.50.1010">
    <property type="entry name" value="5'-nuclease"/>
    <property type="match status" value="1"/>
</dbReference>
<name>A0A2M9Y7E4_9LEPT</name>
<evidence type="ECO:0000313" key="3">
    <source>
        <dbReference type="Proteomes" id="UP000231926"/>
    </source>
</evidence>
<dbReference type="InterPro" id="IPR002716">
    <property type="entry name" value="PIN_dom"/>
</dbReference>
<dbReference type="PANTHER" id="PTHR36173">
    <property type="entry name" value="RIBONUCLEASE VAPC16-RELATED"/>
    <property type="match status" value="1"/>
</dbReference>
<dbReference type="CDD" id="cd09872">
    <property type="entry name" value="PIN_Sll0205-like"/>
    <property type="match status" value="1"/>
</dbReference>
<dbReference type="InterPro" id="IPR052919">
    <property type="entry name" value="TA_system_RNase"/>
</dbReference>
<dbReference type="InterPro" id="IPR029060">
    <property type="entry name" value="PIN-like_dom_sf"/>
</dbReference>
<evidence type="ECO:0000313" key="2">
    <source>
        <dbReference type="EMBL" id="PJZ47477.1"/>
    </source>
</evidence>
<organism evidence="2 3">
    <name type="scientific">Leptospira saintgironsiae</name>
    <dbReference type="NCBI Taxonomy" id="2023183"/>
    <lineage>
        <taxon>Bacteria</taxon>
        <taxon>Pseudomonadati</taxon>
        <taxon>Spirochaetota</taxon>
        <taxon>Spirochaetia</taxon>
        <taxon>Leptospirales</taxon>
        <taxon>Leptospiraceae</taxon>
        <taxon>Leptospira</taxon>
    </lineage>
</organism>
<gene>
    <name evidence="2" type="ORF">CH362_19015</name>
</gene>
<keyword evidence="3" id="KW-1185">Reference proteome</keyword>
<dbReference type="PANTHER" id="PTHR36173:SF2">
    <property type="entry name" value="RIBONUCLEASE VAPC16"/>
    <property type="match status" value="1"/>
</dbReference>
<accession>A0A2M9Y7E4</accession>
<dbReference type="OrthoDB" id="9798990at2"/>
<dbReference type="Pfam" id="PF01850">
    <property type="entry name" value="PIN"/>
    <property type="match status" value="1"/>
</dbReference>
<dbReference type="SUPFAM" id="SSF88723">
    <property type="entry name" value="PIN domain-like"/>
    <property type="match status" value="1"/>
</dbReference>
<protein>
    <submittedName>
        <fullName evidence="2">PIN domain nuclease</fullName>
    </submittedName>
</protein>
<dbReference type="RefSeq" id="WP_100711892.1">
    <property type="nucleotide sequence ID" value="NZ_NPDR01000022.1"/>
</dbReference>
<dbReference type="AlphaFoldDB" id="A0A2M9Y7E4"/>
<dbReference type="InterPro" id="IPR041705">
    <property type="entry name" value="PIN_Sll0205"/>
</dbReference>
<proteinExistence type="predicted"/>
<dbReference type="Proteomes" id="UP000231926">
    <property type="component" value="Unassembled WGS sequence"/>
</dbReference>
<sequence length="132" mass="15444">MPYLLDTHALLWVIGDSKQLSKKVIEIIENQENQIFVSSISLWEISLKFRLGKLNLSGIKPEDILSYLEKLKINSVELSPEEASTYHKLKESFHKDPFDRMIIWQCISKKYTLISKDSVMKKYKISGLKIIW</sequence>
<comment type="caution">
    <text evidence="2">The sequence shown here is derived from an EMBL/GenBank/DDBJ whole genome shotgun (WGS) entry which is preliminary data.</text>
</comment>
<reference evidence="2 3" key="1">
    <citation type="submission" date="2017-07" db="EMBL/GenBank/DDBJ databases">
        <title>Leptospira spp. isolated from tropical soils.</title>
        <authorList>
            <person name="Thibeaux R."/>
            <person name="Iraola G."/>
            <person name="Ferres I."/>
            <person name="Bierque E."/>
            <person name="Girault D."/>
            <person name="Soupe-Gilbert M.-E."/>
            <person name="Picardeau M."/>
            <person name="Goarant C."/>
        </authorList>
    </citation>
    <scope>NUCLEOTIDE SEQUENCE [LARGE SCALE GENOMIC DNA]</scope>
    <source>
        <strain evidence="2 3">FH4-C-A2</strain>
    </source>
</reference>
<evidence type="ECO:0000259" key="1">
    <source>
        <dbReference type="Pfam" id="PF01850"/>
    </source>
</evidence>
<dbReference type="EMBL" id="NPDR01000022">
    <property type="protein sequence ID" value="PJZ47477.1"/>
    <property type="molecule type" value="Genomic_DNA"/>
</dbReference>
<feature type="domain" description="PIN" evidence="1">
    <location>
        <begin position="3"/>
        <end position="123"/>
    </location>
</feature>